<evidence type="ECO:0000313" key="1">
    <source>
        <dbReference type="EMBL" id="UDL15815.1"/>
    </source>
</evidence>
<keyword evidence="3" id="KW-1185">Reference proteome</keyword>
<reference evidence="1" key="1">
    <citation type="submission" date="2021-09" db="EMBL/GenBank/DDBJ databases">
        <authorList>
            <person name="Andersen S.H."/>
            <person name="Beall E.A."/>
            <person name="Cappelle B."/>
            <person name="Falteisek K.J."/>
            <person name="Fenske B.A."/>
            <person name="Gansluckner N.W."/>
            <person name="Gilbertson S.M."/>
            <person name="Krings K.J."/>
            <person name="Mobeck M."/>
            <person name="Odeku J.O."/>
            <person name="Poncelet M.E."/>
            <person name="Rohr J.R."/>
            <person name="Rolands L."/>
            <person name="Whipple C.D."/>
            <person name="Whipple E.M."/>
            <person name="Spring A.M."/>
            <person name="Klyczek K."/>
            <person name="Garlena R.A."/>
            <person name="Russell D.A."/>
            <person name="Pope W.H."/>
            <person name="Jacobs-Sera D."/>
            <person name="Hatfull G.F."/>
        </authorList>
    </citation>
    <scope>NUCLEOTIDE SEQUENCE</scope>
</reference>
<evidence type="ECO:0000313" key="3">
    <source>
        <dbReference type="Proteomes" id="UP000827768"/>
    </source>
</evidence>
<evidence type="ECO:0000313" key="2">
    <source>
        <dbReference type="EMBL" id="UDL16075.1"/>
    </source>
</evidence>
<organism evidence="1 3">
    <name type="scientific">Microbacterium phage Pumpernickel</name>
    <dbReference type="NCBI Taxonomy" id="2885983"/>
    <lineage>
        <taxon>Viruses</taxon>
        <taxon>Duplodnaviria</taxon>
        <taxon>Heunggongvirae</taxon>
        <taxon>Uroviricota</taxon>
        <taxon>Caudoviricetes</taxon>
        <taxon>Pumpernickelvirus</taxon>
        <taxon>Pumpernickelvirus pumpernickel</taxon>
    </lineage>
</organism>
<sequence length="50" mass="5438">MICSLAEHLTPFRVGDAVTEVAGVVIRRVFGGERFAAFASHFVLSFSLLI</sequence>
<dbReference type="EMBL" id="OK040790">
    <property type="protein sequence ID" value="UDL15815.1"/>
    <property type="molecule type" value="Genomic_DNA"/>
</dbReference>
<dbReference type="GeneID" id="80019664"/>
<dbReference type="RefSeq" id="YP_010755055.1">
    <property type="nucleotide sequence ID" value="NC_073468.1"/>
</dbReference>
<protein>
    <submittedName>
        <fullName evidence="1">Uncharacterized protein</fullName>
    </submittedName>
</protein>
<dbReference type="KEGG" id="vg:80019664"/>
<proteinExistence type="predicted"/>
<accession>A0AAE8Y6Z2</accession>
<name>A0AAE8Y6Z2_9CAUD</name>
<gene>
    <name evidence="1" type="primary">24</name>
    <name evidence="2" type="synonym">325</name>
    <name evidence="1" type="ORF">SEA_PUMPERNICKEL_24</name>
    <name evidence="2" type="ORF">SEA_PUMPERNICKEL_325</name>
</gene>
<dbReference type="EMBL" id="OK040790">
    <property type="protein sequence ID" value="UDL16075.1"/>
    <property type="molecule type" value="Genomic_DNA"/>
</dbReference>
<dbReference type="Proteomes" id="UP000827768">
    <property type="component" value="Segment"/>
</dbReference>